<reference evidence="7 8" key="1">
    <citation type="submission" date="2023-11" db="EMBL/GenBank/DDBJ databases">
        <title>Dfirmibasis_genome.</title>
        <authorList>
            <person name="Edelbroek B."/>
            <person name="Kjellin J."/>
            <person name="Jerlstrom-Hultqvist J."/>
            <person name="Soderbom F."/>
        </authorList>
    </citation>
    <scope>NUCLEOTIDE SEQUENCE [LARGE SCALE GENOMIC DNA]</scope>
    <source>
        <strain evidence="7 8">TNS-C-14</strain>
    </source>
</reference>
<dbReference type="InterPro" id="IPR037185">
    <property type="entry name" value="EmrE-like"/>
</dbReference>
<accession>A0AAN7TZ82</accession>
<protein>
    <recommendedName>
        <fullName evidence="9">Transmembrane protein 234 homolog</fullName>
    </recommendedName>
</protein>
<evidence type="ECO:0000256" key="3">
    <source>
        <dbReference type="ARBA" id="ARBA00022692"/>
    </source>
</evidence>
<keyword evidence="5 6" id="KW-0472">Membrane</keyword>
<dbReference type="PANTHER" id="PTHR28668">
    <property type="entry name" value="TRANSMEMBRANE PROTEIN 234"/>
    <property type="match status" value="1"/>
</dbReference>
<comment type="subcellular location">
    <subcellularLocation>
        <location evidence="1">Membrane</location>
        <topology evidence="1">Multi-pass membrane protein</topology>
    </subcellularLocation>
</comment>
<keyword evidence="4 6" id="KW-1133">Transmembrane helix</keyword>
<dbReference type="EMBL" id="JAVFKY010000004">
    <property type="protein sequence ID" value="KAK5578243.1"/>
    <property type="molecule type" value="Genomic_DNA"/>
</dbReference>
<name>A0AAN7TZ82_9MYCE</name>
<dbReference type="Gene3D" id="1.10.3730.20">
    <property type="match status" value="1"/>
</dbReference>
<evidence type="ECO:0000256" key="5">
    <source>
        <dbReference type="ARBA" id="ARBA00023136"/>
    </source>
</evidence>
<evidence type="ECO:0000256" key="1">
    <source>
        <dbReference type="ARBA" id="ARBA00004141"/>
    </source>
</evidence>
<dbReference type="GO" id="GO:0016020">
    <property type="term" value="C:membrane"/>
    <property type="evidence" value="ECO:0007669"/>
    <property type="project" value="UniProtKB-SubCell"/>
</dbReference>
<dbReference type="AlphaFoldDB" id="A0AAN7TZ82"/>
<organism evidence="7 8">
    <name type="scientific">Dictyostelium firmibasis</name>
    <dbReference type="NCBI Taxonomy" id="79012"/>
    <lineage>
        <taxon>Eukaryota</taxon>
        <taxon>Amoebozoa</taxon>
        <taxon>Evosea</taxon>
        <taxon>Eumycetozoa</taxon>
        <taxon>Dictyostelia</taxon>
        <taxon>Dictyosteliales</taxon>
        <taxon>Dictyosteliaceae</taxon>
        <taxon>Dictyostelium</taxon>
    </lineage>
</organism>
<evidence type="ECO:0000313" key="7">
    <source>
        <dbReference type="EMBL" id="KAK5578243.1"/>
    </source>
</evidence>
<comment type="caution">
    <text evidence="7">The sequence shown here is derived from an EMBL/GenBank/DDBJ whole genome shotgun (WGS) entry which is preliminary data.</text>
</comment>
<gene>
    <name evidence="7" type="ORF">RB653_003196</name>
</gene>
<sequence>MDTYNIISLLLVGFIWGGTNPLIKRGSEGVSKVKKDNFLSQIVYEFVYLWTRPSYTIPMLINLSGSVVFFYTLSKVDISLVVPISNSLTFLFTSLMGMILGEKVLHIKSYLGMIFVLAGVTICVSSKL</sequence>
<keyword evidence="3 6" id="KW-0812">Transmembrane</keyword>
<evidence type="ECO:0000256" key="2">
    <source>
        <dbReference type="ARBA" id="ARBA00005977"/>
    </source>
</evidence>
<evidence type="ECO:0000313" key="8">
    <source>
        <dbReference type="Proteomes" id="UP001344447"/>
    </source>
</evidence>
<dbReference type="PANTHER" id="PTHR28668:SF1">
    <property type="entry name" value="TRANSMEMBRANE PROTEIN 234"/>
    <property type="match status" value="1"/>
</dbReference>
<evidence type="ECO:0000256" key="4">
    <source>
        <dbReference type="ARBA" id="ARBA00022989"/>
    </source>
</evidence>
<feature type="transmembrane region" description="Helical" evidence="6">
    <location>
        <begin position="55"/>
        <end position="73"/>
    </location>
</feature>
<dbReference type="Proteomes" id="UP001344447">
    <property type="component" value="Unassembled WGS sequence"/>
</dbReference>
<feature type="transmembrane region" description="Helical" evidence="6">
    <location>
        <begin position="107"/>
        <end position="125"/>
    </location>
</feature>
<keyword evidence="8" id="KW-1185">Reference proteome</keyword>
<dbReference type="InterPro" id="IPR018908">
    <property type="entry name" value="TMEM234"/>
</dbReference>
<proteinExistence type="inferred from homology"/>
<dbReference type="SUPFAM" id="SSF103481">
    <property type="entry name" value="Multidrug resistance efflux transporter EmrE"/>
    <property type="match status" value="1"/>
</dbReference>
<evidence type="ECO:0008006" key="9">
    <source>
        <dbReference type="Google" id="ProtNLM"/>
    </source>
</evidence>
<feature type="transmembrane region" description="Helical" evidence="6">
    <location>
        <begin position="80"/>
        <end position="101"/>
    </location>
</feature>
<evidence type="ECO:0000256" key="6">
    <source>
        <dbReference type="SAM" id="Phobius"/>
    </source>
</evidence>
<dbReference type="Pfam" id="PF10639">
    <property type="entry name" value="TMEM234"/>
    <property type="match status" value="1"/>
</dbReference>
<comment type="similarity">
    <text evidence="2">Belongs to the TMEM234 family.</text>
</comment>